<reference evidence="2 3" key="1">
    <citation type="submission" date="2024-02" db="EMBL/GenBank/DDBJ databases">
        <title>A draft genome for the cacao thread blight pathogen Marasmius crinis-equi.</title>
        <authorList>
            <person name="Cohen S.P."/>
            <person name="Baruah I.K."/>
            <person name="Amoako-Attah I."/>
            <person name="Bukari Y."/>
            <person name="Meinhardt L.W."/>
            <person name="Bailey B.A."/>
        </authorList>
    </citation>
    <scope>NUCLEOTIDE SEQUENCE [LARGE SCALE GENOMIC DNA]</scope>
    <source>
        <strain evidence="2 3">GH-76</strain>
    </source>
</reference>
<dbReference type="Gene3D" id="3.40.50.1000">
    <property type="entry name" value="HAD superfamily/HAD-like"/>
    <property type="match status" value="1"/>
</dbReference>
<dbReference type="NCBIfam" id="TIGR01493">
    <property type="entry name" value="HAD-SF-IA-v2"/>
    <property type="match status" value="1"/>
</dbReference>
<keyword evidence="3" id="KW-1185">Reference proteome</keyword>
<dbReference type="Gene3D" id="1.10.150.240">
    <property type="entry name" value="Putative phosphatase, domain 2"/>
    <property type="match status" value="1"/>
</dbReference>
<proteinExistence type="predicted"/>
<dbReference type="SFLD" id="SFLDS00003">
    <property type="entry name" value="Haloacid_Dehalogenase"/>
    <property type="match status" value="1"/>
</dbReference>
<dbReference type="PANTHER" id="PTHR43316:SF3">
    <property type="entry name" value="HALOACID DEHALOGENASE, TYPE II (AFU_ORTHOLOGUE AFUA_2G07750)-RELATED"/>
    <property type="match status" value="1"/>
</dbReference>
<dbReference type="Pfam" id="PF00702">
    <property type="entry name" value="Hydrolase"/>
    <property type="match status" value="1"/>
</dbReference>
<accession>A0ABR3FLZ5</accession>
<dbReference type="InterPro" id="IPR006439">
    <property type="entry name" value="HAD-SF_hydro_IA"/>
</dbReference>
<sequence>MSGNKPQIKAVLFDFMGTCLYWHTTIVQVLPKELTEDQKSHFALNWRQTYFDTNAARIRNNQPPEDIDETHRRTLDVMLDQHPDFKPFFTDAIRQEAIAAWHRQKAWSDVPEALRKIREELGLEAFVHANGTTRLQLDLVKYSGLQYDMLFSSQLLGCYKPAPESYEKVLVMLKLKPEDCVMVAAHEYDLRGAREAGMKTVYIRRWTDDIHEDQGAIREANDVYLEDMQGLHQAILELQG</sequence>
<dbReference type="SFLD" id="SFLDG01129">
    <property type="entry name" value="C1.5:_HAD__Beta-PGM__Phosphata"/>
    <property type="match status" value="1"/>
</dbReference>
<dbReference type="InterPro" id="IPR023214">
    <property type="entry name" value="HAD_sf"/>
</dbReference>
<dbReference type="InterPro" id="IPR023198">
    <property type="entry name" value="PGP-like_dom2"/>
</dbReference>
<name>A0ABR3FLZ5_9AGAR</name>
<dbReference type="PANTHER" id="PTHR43316">
    <property type="entry name" value="HYDROLASE, HALOACID DELAHOGENASE-RELATED"/>
    <property type="match status" value="1"/>
</dbReference>
<dbReference type="EMBL" id="JBAHYK010000224">
    <property type="protein sequence ID" value="KAL0576427.1"/>
    <property type="molecule type" value="Genomic_DNA"/>
</dbReference>
<evidence type="ECO:0000313" key="2">
    <source>
        <dbReference type="EMBL" id="KAL0576427.1"/>
    </source>
</evidence>
<dbReference type="PRINTS" id="PR00413">
    <property type="entry name" value="HADHALOGNASE"/>
</dbReference>
<organism evidence="2 3">
    <name type="scientific">Marasmius crinis-equi</name>
    <dbReference type="NCBI Taxonomy" id="585013"/>
    <lineage>
        <taxon>Eukaryota</taxon>
        <taxon>Fungi</taxon>
        <taxon>Dikarya</taxon>
        <taxon>Basidiomycota</taxon>
        <taxon>Agaricomycotina</taxon>
        <taxon>Agaricomycetes</taxon>
        <taxon>Agaricomycetidae</taxon>
        <taxon>Agaricales</taxon>
        <taxon>Marasmiineae</taxon>
        <taxon>Marasmiaceae</taxon>
        <taxon>Marasmius</taxon>
    </lineage>
</organism>
<dbReference type="InterPro" id="IPR051540">
    <property type="entry name" value="S-2-haloacid_dehalogenase"/>
</dbReference>
<keyword evidence="1" id="KW-0378">Hydrolase</keyword>
<comment type="caution">
    <text evidence="2">The sequence shown here is derived from an EMBL/GenBank/DDBJ whole genome shotgun (WGS) entry which is preliminary data.</text>
</comment>
<evidence type="ECO:0000313" key="3">
    <source>
        <dbReference type="Proteomes" id="UP001465976"/>
    </source>
</evidence>
<gene>
    <name evidence="2" type="ORF">V5O48_005563</name>
</gene>
<dbReference type="Proteomes" id="UP001465976">
    <property type="component" value="Unassembled WGS sequence"/>
</dbReference>
<evidence type="ECO:0008006" key="4">
    <source>
        <dbReference type="Google" id="ProtNLM"/>
    </source>
</evidence>
<evidence type="ECO:0000256" key="1">
    <source>
        <dbReference type="ARBA" id="ARBA00022801"/>
    </source>
</evidence>
<dbReference type="SUPFAM" id="SSF56784">
    <property type="entry name" value="HAD-like"/>
    <property type="match status" value="1"/>
</dbReference>
<protein>
    <recommendedName>
        <fullName evidence="4">Haloacid dehalogenase</fullName>
    </recommendedName>
</protein>
<dbReference type="InterPro" id="IPR036412">
    <property type="entry name" value="HAD-like_sf"/>
</dbReference>